<organism evidence="2 3">
    <name type="scientific">Pedobacter cryoconitis</name>
    <dbReference type="NCBI Taxonomy" id="188932"/>
    <lineage>
        <taxon>Bacteria</taxon>
        <taxon>Pseudomonadati</taxon>
        <taxon>Bacteroidota</taxon>
        <taxon>Sphingobacteriia</taxon>
        <taxon>Sphingobacteriales</taxon>
        <taxon>Sphingobacteriaceae</taxon>
        <taxon>Pedobacter</taxon>
    </lineage>
</organism>
<dbReference type="SUPFAM" id="SSF52777">
    <property type="entry name" value="CoA-dependent acyltransferases"/>
    <property type="match status" value="2"/>
</dbReference>
<accession>A0A327SGD4</accession>
<dbReference type="EMBL" id="QLLR01000019">
    <property type="protein sequence ID" value="RAJ28170.1"/>
    <property type="molecule type" value="Genomic_DNA"/>
</dbReference>
<reference evidence="2 3" key="1">
    <citation type="submission" date="2018-06" db="EMBL/GenBank/DDBJ databases">
        <title>Genomic Encyclopedia of Archaeal and Bacterial Type Strains, Phase II (KMG-II): from individual species to whole genera.</title>
        <authorList>
            <person name="Goeker M."/>
        </authorList>
    </citation>
    <scope>NUCLEOTIDE SEQUENCE [LARGE SCALE GENOMIC DNA]</scope>
    <source>
        <strain evidence="2 3">DSM 14825</strain>
    </source>
</reference>
<evidence type="ECO:0000313" key="2">
    <source>
        <dbReference type="EMBL" id="RAJ28170.1"/>
    </source>
</evidence>
<proteinExistence type="predicted"/>
<name>A0A327SGD4_9SPHI</name>
<dbReference type="OrthoDB" id="5562587at2"/>
<feature type="domain" description="Condensation" evidence="1">
    <location>
        <begin position="15"/>
        <end position="304"/>
    </location>
</feature>
<dbReference type="InterPro" id="IPR023213">
    <property type="entry name" value="CAT-like_dom_sf"/>
</dbReference>
<evidence type="ECO:0000259" key="1">
    <source>
        <dbReference type="Pfam" id="PF00668"/>
    </source>
</evidence>
<dbReference type="RefSeq" id="WP_111634901.1">
    <property type="nucleotide sequence ID" value="NZ_QLLR01000019.1"/>
</dbReference>
<dbReference type="Gene3D" id="3.30.559.10">
    <property type="entry name" value="Chloramphenicol acetyltransferase-like domain"/>
    <property type="match status" value="1"/>
</dbReference>
<dbReference type="AlphaFoldDB" id="A0A327SGD4"/>
<sequence>MKRKLLFGERLMLGDGKTPFNGIIPVKIRGEFSAASLHHALLRLQQKHPWLNAVISYDKNNRPSFTTDTVHPVKIPVQIISRHSDTDWEVESVKQWLIPFETDREPMMRMIWLKGEGVSELIMVIHHCLIDGGSILTLLTTLYQLIDNGDADIGQENPIKGIHDIVPAEILGNRKKRFKASLIGSIAVLGLWLTPLKKKAVERQKDYLIHWTVEEEMTAALTQLCKNSGVTMNTLLCAVLLKTFKEVRKDNAHNKISCPVDLRNINHRIKKDNIFAFGSMFVVSSNAALDFRSNLKAIQEDIRQKIKKLDHYLMLMVLEKAHPVLHKFGRFLKYGKSNNDCMFSNLGRITIPAHYKTFEIEMIYTPTVIGPLGNTTSLITSTYRGKMDLSFIASEGYVPYTEGQAIQTRIMSILKEQLQTQLQPA</sequence>
<dbReference type="Gene3D" id="3.30.559.30">
    <property type="entry name" value="Nonribosomal peptide synthetase, condensation domain"/>
    <property type="match status" value="1"/>
</dbReference>
<dbReference type="Pfam" id="PF00668">
    <property type="entry name" value="Condensation"/>
    <property type="match status" value="1"/>
</dbReference>
<dbReference type="GO" id="GO:0003824">
    <property type="term" value="F:catalytic activity"/>
    <property type="evidence" value="ECO:0007669"/>
    <property type="project" value="InterPro"/>
</dbReference>
<dbReference type="InterPro" id="IPR052058">
    <property type="entry name" value="Alcohol_O-acetyltransferase"/>
</dbReference>
<comment type="caution">
    <text evidence="2">The sequence shown here is derived from an EMBL/GenBank/DDBJ whole genome shotgun (WGS) entry which is preliminary data.</text>
</comment>
<dbReference type="Proteomes" id="UP000249754">
    <property type="component" value="Unassembled WGS sequence"/>
</dbReference>
<dbReference type="STRING" id="188932.AY601_0172"/>
<protein>
    <submittedName>
        <fullName evidence="2">NRPS condensation-like uncharacterized protein</fullName>
    </submittedName>
</protein>
<dbReference type="PANTHER" id="PTHR28037:SF1">
    <property type="entry name" value="ALCOHOL O-ACETYLTRANSFERASE 1-RELATED"/>
    <property type="match status" value="1"/>
</dbReference>
<gene>
    <name evidence="2" type="ORF">LY11_03490</name>
</gene>
<dbReference type="PANTHER" id="PTHR28037">
    <property type="entry name" value="ALCOHOL O-ACETYLTRANSFERASE 1-RELATED"/>
    <property type="match status" value="1"/>
</dbReference>
<evidence type="ECO:0000313" key="3">
    <source>
        <dbReference type="Proteomes" id="UP000249754"/>
    </source>
</evidence>
<dbReference type="InterPro" id="IPR001242">
    <property type="entry name" value="Condensation_dom"/>
</dbReference>